<reference evidence="1 2" key="1">
    <citation type="submission" date="2012-07" db="EMBL/GenBank/DDBJ databases">
        <authorList>
            <person name="Moroni P."/>
            <person name="Richards V.P."/>
            <person name="Durkin S.A.S."/>
            <person name="Kim M."/>
            <person name="Pavinski Bitar P.D."/>
            <person name="Stanhope M.J."/>
            <person name="Town C.D."/>
            <person name="Zadoks R.N."/>
            <person name="Venter J.C."/>
        </authorList>
    </citation>
    <scope>NUCLEOTIDE SEQUENCE [LARGE SCALE GENOMIC DNA]</scope>
    <source>
        <strain evidence="1 2">MRI Z1-216</strain>
    </source>
</reference>
<accession>A0AAD2WUJ1</accession>
<protein>
    <submittedName>
        <fullName evidence="1">Uncharacterized protein</fullName>
    </submittedName>
</protein>
<dbReference type="EMBL" id="ALSF01000083">
    <property type="protein sequence ID" value="EPU38157.1"/>
    <property type="molecule type" value="Genomic_DNA"/>
</dbReference>
<evidence type="ECO:0000313" key="1">
    <source>
        <dbReference type="EMBL" id="EPU38157.1"/>
    </source>
</evidence>
<name>A0AAD2WUJ1_STRAG</name>
<organism evidence="1 2">
    <name type="scientific">Streptococcus agalactiae MRI Z1-216</name>
    <dbReference type="NCBI Taxonomy" id="1154879"/>
    <lineage>
        <taxon>Bacteria</taxon>
        <taxon>Bacillati</taxon>
        <taxon>Bacillota</taxon>
        <taxon>Bacilli</taxon>
        <taxon>Lactobacillales</taxon>
        <taxon>Streptococcaceae</taxon>
        <taxon>Streptococcus</taxon>
    </lineage>
</organism>
<dbReference type="AlphaFoldDB" id="A0AAD2WUJ1"/>
<comment type="caution">
    <text evidence="1">The sequence shown here is derived from an EMBL/GenBank/DDBJ whole genome shotgun (WGS) entry which is preliminary data.</text>
</comment>
<sequence length="96" mass="11318">MKCYVNKQKKLAIDMNYKDKFGKFSSDSIQILEGKLTDSIQIDVENAMKEIIDKYSQLFDTPIIDDLFTEKEKQLKQSYDVETTLTEIFEVEYEDN</sequence>
<dbReference type="RefSeq" id="WP_000650503.1">
    <property type="nucleotide sequence ID" value="NZ_ALSF01000083.1"/>
</dbReference>
<gene>
    <name evidence="1" type="ORF">SAG0164_00760</name>
</gene>
<dbReference type="Proteomes" id="UP000015176">
    <property type="component" value="Unassembled WGS sequence"/>
</dbReference>
<evidence type="ECO:0000313" key="2">
    <source>
        <dbReference type="Proteomes" id="UP000015176"/>
    </source>
</evidence>
<proteinExistence type="predicted"/>